<sequence length="153" mass="17085" precursor="true">MRLIITTIVTTVLVLSTTLKADDTTLDKKVWHQELQKAHVLAKSESKPMLIVFGATWCKFCKKLEKETFSDPQMQAYVQANFIPVHLDLDEQKSIGKILEVKSLPCTVVLSPNADLLGKVVGYKDTSAMKIQLDKALQTQSVLKQASKDKVVK</sequence>
<evidence type="ECO:0000313" key="5">
    <source>
        <dbReference type="Proteomes" id="UP000316095"/>
    </source>
</evidence>
<evidence type="ECO:0000259" key="3">
    <source>
        <dbReference type="PROSITE" id="PS51352"/>
    </source>
</evidence>
<protein>
    <submittedName>
        <fullName evidence="4">Thiol:disulfide interchange protein</fullName>
    </submittedName>
</protein>
<dbReference type="OrthoDB" id="267639at2"/>
<feature type="domain" description="Thioredoxin" evidence="3">
    <location>
        <begin position="15"/>
        <end position="138"/>
    </location>
</feature>
<evidence type="ECO:0000256" key="1">
    <source>
        <dbReference type="ARBA" id="ARBA00022729"/>
    </source>
</evidence>
<evidence type="ECO:0000256" key="2">
    <source>
        <dbReference type="SAM" id="SignalP"/>
    </source>
</evidence>
<feature type="signal peptide" evidence="2">
    <location>
        <begin position="1"/>
        <end position="21"/>
    </location>
</feature>
<feature type="chain" id="PRO_5023133988" evidence="2">
    <location>
        <begin position="22"/>
        <end position="153"/>
    </location>
</feature>
<dbReference type="Proteomes" id="UP000316095">
    <property type="component" value="Unassembled WGS sequence"/>
</dbReference>
<dbReference type="SUPFAM" id="SSF52833">
    <property type="entry name" value="Thioredoxin-like"/>
    <property type="match status" value="1"/>
</dbReference>
<reference evidence="4 5" key="1">
    <citation type="submission" date="2019-02" db="EMBL/GenBank/DDBJ databases">
        <title>Deep-cultivation of Planctomycetes and their phenomic and genomic characterization uncovers novel biology.</title>
        <authorList>
            <person name="Wiegand S."/>
            <person name="Jogler M."/>
            <person name="Boedeker C."/>
            <person name="Pinto D."/>
            <person name="Vollmers J."/>
            <person name="Rivas-Marin E."/>
            <person name="Kohn T."/>
            <person name="Peeters S.H."/>
            <person name="Heuer A."/>
            <person name="Rast P."/>
            <person name="Oberbeckmann S."/>
            <person name="Bunk B."/>
            <person name="Jeske O."/>
            <person name="Meyerdierks A."/>
            <person name="Storesund J.E."/>
            <person name="Kallscheuer N."/>
            <person name="Luecker S."/>
            <person name="Lage O.M."/>
            <person name="Pohl T."/>
            <person name="Merkel B.J."/>
            <person name="Hornburger P."/>
            <person name="Mueller R.-W."/>
            <person name="Bruemmer F."/>
            <person name="Labrenz M."/>
            <person name="Spormann A.M."/>
            <person name="Op Den Camp H."/>
            <person name="Overmann J."/>
            <person name="Amann R."/>
            <person name="Jetten M.S.M."/>
            <person name="Mascher T."/>
            <person name="Medema M.H."/>
            <person name="Devos D.P."/>
            <person name="Kaster A.-K."/>
            <person name="Ovreas L."/>
            <person name="Rohde M."/>
            <person name="Galperin M.Y."/>
            <person name="Jogler C."/>
        </authorList>
    </citation>
    <scope>NUCLEOTIDE SEQUENCE [LARGE SCALE GENOMIC DNA]</scope>
    <source>
        <strain evidence="4 5">Pan54</strain>
    </source>
</reference>
<dbReference type="RefSeq" id="WP_146501583.1">
    <property type="nucleotide sequence ID" value="NZ_SJPG01000001.1"/>
</dbReference>
<dbReference type="PROSITE" id="PS51352">
    <property type="entry name" value="THIOREDOXIN_2"/>
    <property type="match status" value="1"/>
</dbReference>
<dbReference type="PANTHER" id="PTHR15337:SF11">
    <property type="entry name" value="THIOREDOXIN DOMAIN-CONTAINING PROTEIN"/>
    <property type="match status" value="1"/>
</dbReference>
<dbReference type="InterPro" id="IPR051099">
    <property type="entry name" value="AGR/TXD"/>
</dbReference>
<dbReference type="InterPro" id="IPR036249">
    <property type="entry name" value="Thioredoxin-like_sf"/>
</dbReference>
<gene>
    <name evidence="4" type="ORF">Pan54_01470</name>
</gene>
<evidence type="ECO:0000313" key="4">
    <source>
        <dbReference type="EMBL" id="TWT59441.1"/>
    </source>
</evidence>
<dbReference type="Gene3D" id="3.40.30.10">
    <property type="entry name" value="Glutaredoxin"/>
    <property type="match status" value="1"/>
</dbReference>
<organism evidence="4 5">
    <name type="scientific">Rubinisphaera italica</name>
    <dbReference type="NCBI Taxonomy" id="2527969"/>
    <lineage>
        <taxon>Bacteria</taxon>
        <taxon>Pseudomonadati</taxon>
        <taxon>Planctomycetota</taxon>
        <taxon>Planctomycetia</taxon>
        <taxon>Planctomycetales</taxon>
        <taxon>Planctomycetaceae</taxon>
        <taxon>Rubinisphaera</taxon>
    </lineage>
</organism>
<dbReference type="PANTHER" id="PTHR15337">
    <property type="entry name" value="ANTERIOR GRADIENT PROTEIN-RELATED"/>
    <property type="match status" value="1"/>
</dbReference>
<comment type="caution">
    <text evidence="4">The sequence shown here is derived from an EMBL/GenBank/DDBJ whole genome shotgun (WGS) entry which is preliminary data.</text>
</comment>
<dbReference type="AlphaFoldDB" id="A0A5C5XAL7"/>
<dbReference type="InterPro" id="IPR013766">
    <property type="entry name" value="Thioredoxin_domain"/>
</dbReference>
<dbReference type="EMBL" id="SJPG01000001">
    <property type="protein sequence ID" value="TWT59441.1"/>
    <property type="molecule type" value="Genomic_DNA"/>
</dbReference>
<keyword evidence="5" id="KW-1185">Reference proteome</keyword>
<dbReference type="Pfam" id="PF13098">
    <property type="entry name" value="Thioredoxin_2"/>
    <property type="match status" value="1"/>
</dbReference>
<dbReference type="InterPro" id="IPR012336">
    <property type="entry name" value="Thioredoxin-like_fold"/>
</dbReference>
<name>A0A5C5XAL7_9PLAN</name>
<accession>A0A5C5XAL7</accession>
<proteinExistence type="predicted"/>
<keyword evidence="1 2" id="KW-0732">Signal</keyword>